<keyword evidence="3" id="KW-1185">Reference proteome</keyword>
<name>A0A6A6SKG5_9PLEO</name>
<reference evidence="2" key="1">
    <citation type="journal article" date="2020" name="Stud. Mycol.">
        <title>101 Dothideomycetes genomes: a test case for predicting lifestyles and emergence of pathogens.</title>
        <authorList>
            <person name="Haridas S."/>
            <person name="Albert R."/>
            <person name="Binder M."/>
            <person name="Bloem J."/>
            <person name="Labutti K."/>
            <person name="Salamov A."/>
            <person name="Andreopoulos B."/>
            <person name="Baker S."/>
            <person name="Barry K."/>
            <person name="Bills G."/>
            <person name="Bluhm B."/>
            <person name="Cannon C."/>
            <person name="Castanera R."/>
            <person name="Culley D."/>
            <person name="Daum C."/>
            <person name="Ezra D."/>
            <person name="Gonzalez J."/>
            <person name="Henrissat B."/>
            <person name="Kuo A."/>
            <person name="Liang C."/>
            <person name="Lipzen A."/>
            <person name="Lutzoni F."/>
            <person name="Magnuson J."/>
            <person name="Mondo S."/>
            <person name="Nolan M."/>
            <person name="Ohm R."/>
            <person name="Pangilinan J."/>
            <person name="Park H.-J."/>
            <person name="Ramirez L."/>
            <person name="Alfaro M."/>
            <person name="Sun H."/>
            <person name="Tritt A."/>
            <person name="Yoshinaga Y."/>
            <person name="Zwiers L.-H."/>
            <person name="Turgeon B."/>
            <person name="Goodwin S."/>
            <person name="Spatafora J."/>
            <person name="Crous P."/>
            <person name="Grigoriev I."/>
        </authorList>
    </citation>
    <scope>NUCLEOTIDE SEQUENCE</scope>
    <source>
        <strain evidence="2">CBS 122681</strain>
    </source>
</reference>
<dbReference type="AlphaFoldDB" id="A0A6A6SKG5"/>
<sequence length="149" mass="18120">MIPFSNKTRRTMKLSRAEKILFRLDGKFDGTANARAFKQHLQAWLEAYIQRMKRPEDYEYAVFKKYSDDMWASYLEFKKAHRLSVGFKISMKRCLKVIHDDIKLHRDRVEWEKLVRRRLARERLEREISEAEEGFKEERQTNVYRTGNL</sequence>
<evidence type="ECO:0000313" key="3">
    <source>
        <dbReference type="Proteomes" id="UP000799324"/>
    </source>
</evidence>
<evidence type="ECO:0000313" key="2">
    <source>
        <dbReference type="EMBL" id="KAF2648219.1"/>
    </source>
</evidence>
<organism evidence="2 3">
    <name type="scientific">Lophiostoma macrostomum CBS 122681</name>
    <dbReference type="NCBI Taxonomy" id="1314788"/>
    <lineage>
        <taxon>Eukaryota</taxon>
        <taxon>Fungi</taxon>
        <taxon>Dikarya</taxon>
        <taxon>Ascomycota</taxon>
        <taxon>Pezizomycotina</taxon>
        <taxon>Dothideomycetes</taxon>
        <taxon>Pleosporomycetidae</taxon>
        <taxon>Pleosporales</taxon>
        <taxon>Lophiostomataceae</taxon>
        <taxon>Lophiostoma</taxon>
    </lineage>
</organism>
<accession>A0A6A6SKG5</accession>
<dbReference type="Proteomes" id="UP000799324">
    <property type="component" value="Unassembled WGS sequence"/>
</dbReference>
<evidence type="ECO:0000256" key="1">
    <source>
        <dbReference type="SAM" id="Coils"/>
    </source>
</evidence>
<feature type="coiled-coil region" evidence="1">
    <location>
        <begin position="114"/>
        <end position="141"/>
    </location>
</feature>
<dbReference type="EMBL" id="MU004550">
    <property type="protein sequence ID" value="KAF2648219.1"/>
    <property type="molecule type" value="Genomic_DNA"/>
</dbReference>
<keyword evidence="1" id="KW-0175">Coiled coil</keyword>
<protein>
    <submittedName>
        <fullName evidence="2">Uncharacterized protein</fullName>
    </submittedName>
</protein>
<proteinExistence type="predicted"/>
<gene>
    <name evidence="2" type="ORF">K491DRAFT_684862</name>
</gene>